<evidence type="ECO:0000313" key="2">
    <source>
        <dbReference type="Proteomes" id="UP001597480"/>
    </source>
</evidence>
<dbReference type="InterPro" id="IPR047690">
    <property type="entry name" value="IPExxxVDY_fam"/>
</dbReference>
<comment type="caution">
    <text evidence="1">The sequence shown here is derived from an EMBL/GenBank/DDBJ whole genome shotgun (WGS) entry which is preliminary data.</text>
</comment>
<gene>
    <name evidence="1" type="ORF">ACFSR3_01365</name>
</gene>
<reference evidence="2" key="1">
    <citation type="journal article" date="2019" name="Int. J. Syst. Evol. Microbiol.">
        <title>The Global Catalogue of Microorganisms (GCM) 10K type strain sequencing project: providing services to taxonomists for standard genome sequencing and annotation.</title>
        <authorList>
            <consortium name="The Broad Institute Genomics Platform"/>
            <consortium name="The Broad Institute Genome Sequencing Center for Infectious Disease"/>
            <person name="Wu L."/>
            <person name="Ma J."/>
        </authorList>
    </citation>
    <scope>NUCLEOTIDE SEQUENCE [LARGE SCALE GENOMIC DNA]</scope>
    <source>
        <strain evidence="2">KCTC 42107</strain>
    </source>
</reference>
<sequence>MAIHKLLIDDFVTVDYGLIAIHSSLEDHRLAYFINRELSILLEKSPNDIWVTINEGESCFSRFIFEDPGNDSAWNLIQNRNRITGTQSNTTTSLFEDTELQVETSVFLMPELKTVDYVLKIENMPSSFEADEVAEKLLGIKQIATAYVIDHKKLKSKNNLIF</sequence>
<name>A0ABW5NQJ1_9FLAO</name>
<organism evidence="1 2">
    <name type="scientific">Flavobacterium suzhouense</name>
    <dbReference type="NCBI Taxonomy" id="1529638"/>
    <lineage>
        <taxon>Bacteria</taxon>
        <taxon>Pseudomonadati</taxon>
        <taxon>Bacteroidota</taxon>
        <taxon>Flavobacteriia</taxon>
        <taxon>Flavobacteriales</taxon>
        <taxon>Flavobacteriaceae</taxon>
        <taxon>Flavobacterium</taxon>
    </lineage>
</organism>
<keyword evidence="2" id="KW-1185">Reference proteome</keyword>
<dbReference type="NCBIfam" id="NF033205">
    <property type="entry name" value="IPExxxVDY"/>
    <property type="match status" value="1"/>
</dbReference>
<protein>
    <submittedName>
        <fullName evidence="1">IPExxxVDY family protein</fullName>
    </submittedName>
</protein>
<accession>A0ABW5NQJ1</accession>
<dbReference type="Proteomes" id="UP001597480">
    <property type="component" value="Unassembled WGS sequence"/>
</dbReference>
<evidence type="ECO:0000313" key="1">
    <source>
        <dbReference type="EMBL" id="MFD2600690.1"/>
    </source>
</evidence>
<dbReference type="RefSeq" id="WP_114757597.1">
    <property type="nucleotide sequence ID" value="NZ_JBHUMD010000003.1"/>
</dbReference>
<dbReference type="EMBL" id="JBHUMD010000003">
    <property type="protein sequence ID" value="MFD2600690.1"/>
    <property type="molecule type" value="Genomic_DNA"/>
</dbReference>
<proteinExistence type="predicted"/>